<evidence type="ECO:0000313" key="3">
    <source>
        <dbReference type="Proteomes" id="UP000828390"/>
    </source>
</evidence>
<dbReference type="Proteomes" id="UP000828390">
    <property type="component" value="Unassembled WGS sequence"/>
</dbReference>
<feature type="region of interest" description="Disordered" evidence="1">
    <location>
        <begin position="1"/>
        <end position="21"/>
    </location>
</feature>
<organism evidence="2 3">
    <name type="scientific">Dreissena polymorpha</name>
    <name type="common">Zebra mussel</name>
    <name type="synonym">Mytilus polymorpha</name>
    <dbReference type="NCBI Taxonomy" id="45954"/>
    <lineage>
        <taxon>Eukaryota</taxon>
        <taxon>Metazoa</taxon>
        <taxon>Spiralia</taxon>
        <taxon>Lophotrochozoa</taxon>
        <taxon>Mollusca</taxon>
        <taxon>Bivalvia</taxon>
        <taxon>Autobranchia</taxon>
        <taxon>Heteroconchia</taxon>
        <taxon>Euheterodonta</taxon>
        <taxon>Imparidentia</taxon>
        <taxon>Neoheterodontei</taxon>
        <taxon>Myida</taxon>
        <taxon>Dreissenoidea</taxon>
        <taxon>Dreissenidae</taxon>
        <taxon>Dreissena</taxon>
    </lineage>
</organism>
<reference evidence="2" key="1">
    <citation type="journal article" date="2019" name="bioRxiv">
        <title>The Genome of the Zebra Mussel, Dreissena polymorpha: A Resource for Invasive Species Research.</title>
        <authorList>
            <person name="McCartney M.A."/>
            <person name="Auch B."/>
            <person name="Kono T."/>
            <person name="Mallez S."/>
            <person name="Zhang Y."/>
            <person name="Obille A."/>
            <person name="Becker A."/>
            <person name="Abrahante J.E."/>
            <person name="Garbe J."/>
            <person name="Badalamenti J.P."/>
            <person name="Herman A."/>
            <person name="Mangelson H."/>
            <person name="Liachko I."/>
            <person name="Sullivan S."/>
            <person name="Sone E.D."/>
            <person name="Koren S."/>
            <person name="Silverstein K.A.T."/>
            <person name="Beckman K.B."/>
            <person name="Gohl D.M."/>
        </authorList>
    </citation>
    <scope>NUCLEOTIDE SEQUENCE</scope>
    <source>
        <strain evidence="2">Duluth1</strain>
        <tissue evidence="2">Whole animal</tissue>
    </source>
</reference>
<dbReference type="AlphaFoldDB" id="A0A9D4HUG9"/>
<dbReference type="EMBL" id="JAIWYP010000011">
    <property type="protein sequence ID" value="KAH3733118.1"/>
    <property type="molecule type" value="Genomic_DNA"/>
</dbReference>
<comment type="caution">
    <text evidence="2">The sequence shown here is derived from an EMBL/GenBank/DDBJ whole genome shotgun (WGS) entry which is preliminary data.</text>
</comment>
<evidence type="ECO:0000256" key="1">
    <source>
        <dbReference type="SAM" id="MobiDB-lite"/>
    </source>
</evidence>
<proteinExistence type="predicted"/>
<sequence>MHRTWKHVPTGTHSVSSRGASRNAALGMLRITLNRRSLKDQQKDLRDYRVKQERKTRAKGSQCVF</sequence>
<feature type="compositionally biased region" description="Polar residues" evidence="1">
    <location>
        <begin position="11"/>
        <end position="20"/>
    </location>
</feature>
<keyword evidence="3" id="KW-1185">Reference proteome</keyword>
<protein>
    <submittedName>
        <fullName evidence="2">Uncharacterized protein</fullName>
    </submittedName>
</protein>
<gene>
    <name evidence="2" type="ORF">DPMN_039543</name>
</gene>
<name>A0A9D4HUG9_DREPO</name>
<reference evidence="2" key="2">
    <citation type="submission" date="2020-11" db="EMBL/GenBank/DDBJ databases">
        <authorList>
            <person name="McCartney M.A."/>
            <person name="Auch B."/>
            <person name="Kono T."/>
            <person name="Mallez S."/>
            <person name="Becker A."/>
            <person name="Gohl D.M."/>
            <person name="Silverstein K.A.T."/>
            <person name="Koren S."/>
            <person name="Bechman K.B."/>
            <person name="Herman A."/>
            <person name="Abrahante J.E."/>
            <person name="Garbe J."/>
        </authorList>
    </citation>
    <scope>NUCLEOTIDE SEQUENCE</scope>
    <source>
        <strain evidence="2">Duluth1</strain>
        <tissue evidence="2">Whole animal</tissue>
    </source>
</reference>
<evidence type="ECO:0000313" key="2">
    <source>
        <dbReference type="EMBL" id="KAH3733118.1"/>
    </source>
</evidence>
<accession>A0A9D4HUG9</accession>